<dbReference type="Pfam" id="PF01117">
    <property type="entry name" value="Aerolysin"/>
    <property type="match status" value="1"/>
</dbReference>
<comment type="similarity">
    <text evidence="1">Belongs to the aerolysin family.</text>
</comment>
<comment type="caution">
    <text evidence="4">The sequence shown here is derived from an EMBL/GenBank/DDBJ whole genome shotgun (WGS) entry which is preliminary data.</text>
</comment>
<dbReference type="SUPFAM" id="SSF56973">
    <property type="entry name" value="Aerolisin/ETX pore-forming domain"/>
    <property type="match status" value="1"/>
</dbReference>
<evidence type="ECO:0000259" key="3">
    <source>
        <dbReference type="Pfam" id="PF01117"/>
    </source>
</evidence>
<organism evidence="4 5">
    <name type="scientific">Funneliformis geosporum</name>
    <dbReference type="NCBI Taxonomy" id="1117311"/>
    <lineage>
        <taxon>Eukaryota</taxon>
        <taxon>Fungi</taxon>
        <taxon>Fungi incertae sedis</taxon>
        <taxon>Mucoromycota</taxon>
        <taxon>Glomeromycotina</taxon>
        <taxon>Glomeromycetes</taxon>
        <taxon>Glomerales</taxon>
        <taxon>Glomeraceae</taxon>
        <taxon>Funneliformis</taxon>
    </lineage>
</organism>
<dbReference type="Proteomes" id="UP001153678">
    <property type="component" value="Unassembled WGS sequence"/>
</dbReference>
<keyword evidence="5" id="KW-1185">Reference proteome</keyword>
<evidence type="ECO:0000256" key="1">
    <source>
        <dbReference type="ARBA" id="ARBA00009831"/>
    </source>
</evidence>
<feature type="domain" description="Aerolysin-like C-terminal" evidence="3">
    <location>
        <begin position="416"/>
        <end position="700"/>
    </location>
</feature>
<keyword evidence="2" id="KW-1015">Disulfide bond</keyword>
<accession>A0A9W4WZL5</accession>
<proteinExistence type="inferred from homology"/>
<evidence type="ECO:0000313" key="5">
    <source>
        <dbReference type="Proteomes" id="UP001153678"/>
    </source>
</evidence>
<gene>
    <name evidence="4" type="ORF">FWILDA_LOCUS11481</name>
</gene>
<dbReference type="EMBL" id="CAMKVN010003275">
    <property type="protein sequence ID" value="CAI2184242.1"/>
    <property type="molecule type" value="Genomic_DNA"/>
</dbReference>
<dbReference type="OrthoDB" id="3758675at2759"/>
<evidence type="ECO:0000313" key="4">
    <source>
        <dbReference type="EMBL" id="CAI2184242.1"/>
    </source>
</evidence>
<reference evidence="4" key="1">
    <citation type="submission" date="2022-08" db="EMBL/GenBank/DDBJ databases">
        <authorList>
            <person name="Kallberg Y."/>
            <person name="Tangrot J."/>
            <person name="Rosling A."/>
        </authorList>
    </citation>
    <scope>NUCLEOTIDE SEQUENCE</scope>
    <source>
        <strain evidence="4">Wild A</strain>
    </source>
</reference>
<protein>
    <submittedName>
        <fullName evidence="4">5334_t:CDS:1</fullName>
    </submittedName>
</protein>
<dbReference type="AlphaFoldDB" id="A0A9W4WZL5"/>
<dbReference type="Gene3D" id="2.170.15.10">
    <property type="entry name" value="Proaerolysin, chain A, domain 3"/>
    <property type="match status" value="1"/>
</dbReference>
<name>A0A9W4WZL5_9GLOM</name>
<sequence>MQIIINNEIQTVEPNNVVLYEAGKLLKTSINCGRCTLQDNGNEISWNKSARALLLLHKEKFHKLLEKTLPESQMPFEDTVFESETRKLVVRIKFEFFKQISDAGFPGDLADNVIKKFNDVIQSDAAELKAANALNLNSTNENYSKACEQLESEYVVKLHSKLRGEPKHLDKILTKCCVDILDKYDKKTSKFPFFITNDCRSVFQYRLLSRDREFATEYRAYMKQYMDDFRKVVDVIFDQILSDYELQVNTKLPTFPMSETELEFLLKSEKKIATSDFDLKTKTIPGRQRAASKAYIKHRRKSLVDSIKMDQENMSIFNMDASEYFSTRLWDEKIQPIRDRVKNGDYVEITEFQEEFSTFKNSYNLAARGPASSIVWDRRKKETDSWEENIVALISARPFDGKNIEFIYNNIMNSTLTLIDQLAADLGWGWAGNGQYRRAATGYKWICTMKTDGFWSDRLPSFMLYDFAHGFKNLVPSDPIIEYINPRQINTRIYGPYPEDNTITRKVDYTVTEQLTWESSTKFSFDQEISDSYKQGIKEMWETSIGLRFGFSQELFNKHGRTKTITRTESSTSEIFIPAGKRIQITSIVSDQSITVNYIATLIVTASLRIKGFLRLGSEEGPDANYHSEFRGKRSEKYWQYDFGDMTEIYDQMVQNRAPWLWNECQQDHPRISSVLEQLKDPKKYEYIVSGKFHGINGVRVEEKSTVLR</sequence>
<evidence type="ECO:0000256" key="2">
    <source>
        <dbReference type="ARBA" id="ARBA00023157"/>
    </source>
</evidence>
<dbReference type="InterPro" id="IPR055267">
    <property type="entry name" value="Aerolysin-like_C"/>
</dbReference>